<evidence type="ECO:0000313" key="1">
    <source>
        <dbReference type="EMBL" id="SFL29272.1"/>
    </source>
</evidence>
<dbReference type="AlphaFoldDB" id="A0A1I4GGT2"/>
<dbReference type="InParanoid" id="A0A1I4GGT2"/>
<accession>A0A1I4GGT2</accession>
<evidence type="ECO:0000313" key="2">
    <source>
        <dbReference type="Proteomes" id="UP000199152"/>
    </source>
</evidence>
<dbReference type="EMBL" id="FOSW01000009">
    <property type="protein sequence ID" value="SFL29272.1"/>
    <property type="molecule type" value="Genomic_DNA"/>
</dbReference>
<gene>
    <name evidence="1" type="ORF">SAMN04488085_1091</name>
</gene>
<proteinExistence type="predicted"/>
<keyword evidence="2" id="KW-1185">Reference proteome</keyword>
<protein>
    <submittedName>
        <fullName evidence="1">Uncharacterized protein</fullName>
    </submittedName>
</protein>
<dbReference type="Proteomes" id="UP000199152">
    <property type="component" value="Unassembled WGS sequence"/>
</dbReference>
<reference evidence="1 2" key="1">
    <citation type="submission" date="2016-10" db="EMBL/GenBank/DDBJ databases">
        <authorList>
            <person name="de Groot N.N."/>
        </authorList>
    </citation>
    <scope>NUCLEOTIDE SEQUENCE [LARGE SCALE GENOMIC DNA]</scope>
    <source>
        <strain evidence="1 2">DSM 45317</strain>
    </source>
</reference>
<sequence length="116" mass="12012">MIVTSRAGAPAGDLQIASTVADVLARRAALERPPVSLAIPDAVALGVAAMFRSSTPSGQVLDRFLRTGSAEADALIEAARTEQAYASPEGHAALYCLIGWVRARLHRQTAAASTAV</sequence>
<name>A0A1I4GGT2_9ACTN</name>
<dbReference type="OrthoDB" id="5194058at2"/>
<organism evidence="1 2">
    <name type="scientific">Geodermatophilus ruber</name>
    <dbReference type="NCBI Taxonomy" id="504800"/>
    <lineage>
        <taxon>Bacteria</taxon>
        <taxon>Bacillati</taxon>
        <taxon>Actinomycetota</taxon>
        <taxon>Actinomycetes</taxon>
        <taxon>Geodermatophilales</taxon>
        <taxon>Geodermatophilaceae</taxon>
        <taxon>Geodermatophilus</taxon>
    </lineage>
</organism>